<accession>A0A0A9XQC3</accession>
<dbReference type="InterPro" id="IPR058912">
    <property type="entry name" value="HTH_animal"/>
</dbReference>
<evidence type="ECO:0000259" key="2">
    <source>
        <dbReference type="Pfam" id="PF26215"/>
    </source>
</evidence>
<evidence type="ECO:0000256" key="1">
    <source>
        <dbReference type="SAM" id="MobiDB-lite"/>
    </source>
</evidence>
<name>A0A0A9XQC3_LYGHE</name>
<organism evidence="3">
    <name type="scientific">Lygus hesperus</name>
    <name type="common">Western plant bug</name>
    <dbReference type="NCBI Taxonomy" id="30085"/>
    <lineage>
        <taxon>Eukaryota</taxon>
        <taxon>Metazoa</taxon>
        <taxon>Ecdysozoa</taxon>
        <taxon>Arthropoda</taxon>
        <taxon>Hexapoda</taxon>
        <taxon>Insecta</taxon>
        <taxon>Pterygota</taxon>
        <taxon>Neoptera</taxon>
        <taxon>Paraneoptera</taxon>
        <taxon>Hemiptera</taxon>
        <taxon>Heteroptera</taxon>
        <taxon>Panheteroptera</taxon>
        <taxon>Cimicomorpha</taxon>
        <taxon>Miridae</taxon>
        <taxon>Mirini</taxon>
        <taxon>Lygus</taxon>
    </lineage>
</organism>
<reference evidence="3" key="1">
    <citation type="journal article" date="2014" name="PLoS ONE">
        <title>Transcriptome-Based Identification of ABC Transporters in the Western Tarnished Plant Bug Lygus hesperus.</title>
        <authorList>
            <person name="Hull J.J."/>
            <person name="Chaney K."/>
            <person name="Geib S.M."/>
            <person name="Fabrick J.A."/>
            <person name="Brent C.S."/>
            <person name="Walsh D."/>
            <person name="Lavine L.C."/>
        </authorList>
    </citation>
    <scope>NUCLEOTIDE SEQUENCE</scope>
</reference>
<dbReference type="GO" id="GO:0016301">
    <property type="term" value="F:kinase activity"/>
    <property type="evidence" value="ECO:0007669"/>
    <property type="project" value="UniProtKB-KW"/>
</dbReference>
<dbReference type="EMBL" id="GBHO01020662">
    <property type="protein sequence ID" value="JAG22942.1"/>
    <property type="molecule type" value="Transcribed_RNA"/>
</dbReference>
<feature type="domain" description="Helix-turn-helix" evidence="2">
    <location>
        <begin position="56"/>
        <end position="90"/>
    </location>
</feature>
<keyword evidence="3" id="KW-0808">Transferase</keyword>
<gene>
    <name evidence="3" type="primary">ppnK2</name>
    <name evidence="3" type="ORF">CM83_105343</name>
</gene>
<keyword evidence="3" id="KW-0418">Kinase</keyword>
<feature type="non-terminal residue" evidence="3">
    <location>
        <position position="111"/>
    </location>
</feature>
<protein>
    <submittedName>
        <fullName evidence="3">Putative inorganic polyphosphate/ATP-NAD kinase 2</fullName>
    </submittedName>
</protein>
<proteinExistence type="predicted"/>
<feature type="region of interest" description="Disordered" evidence="1">
    <location>
        <begin position="1"/>
        <end position="26"/>
    </location>
</feature>
<feature type="non-terminal residue" evidence="3">
    <location>
        <position position="1"/>
    </location>
</feature>
<dbReference type="AlphaFoldDB" id="A0A0A9XQC3"/>
<evidence type="ECO:0000313" key="3">
    <source>
        <dbReference type="EMBL" id="JAG22942.1"/>
    </source>
</evidence>
<sequence>SLKSAQQSTERKTNERTTNQVLTHKEAPRQEIDVIVHRTSEGLLTNWARKEISSSRLLNYHSFAPPQHKRNVVFNMLYRMYRLSSGSTIQKLGKRFDGHNSDIKQRKMSTA</sequence>
<dbReference type="Pfam" id="PF26215">
    <property type="entry name" value="HTH_animal"/>
    <property type="match status" value="1"/>
</dbReference>
<reference evidence="3" key="2">
    <citation type="submission" date="2014-07" db="EMBL/GenBank/DDBJ databases">
        <authorList>
            <person name="Hull J."/>
        </authorList>
    </citation>
    <scope>NUCLEOTIDE SEQUENCE</scope>
</reference>